<evidence type="ECO:0000313" key="1">
    <source>
        <dbReference type="EMBL" id="KAJ8125000.1"/>
    </source>
</evidence>
<dbReference type="Proteomes" id="UP001153332">
    <property type="component" value="Unassembled WGS sequence"/>
</dbReference>
<gene>
    <name evidence="1" type="ORF">O1611_g8639</name>
</gene>
<keyword evidence="2" id="KW-1185">Reference proteome</keyword>
<comment type="caution">
    <text evidence="1">The sequence shown here is derived from an EMBL/GenBank/DDBJ whole genome shotgun (WGS) entry which is preliminary data.</text>
</comment>
<accession>A0ACC2JBY6</accession>
<evidence type="ECO:0000313" key="2">
    <source>
        <dbReference type="Proteomes" id="UP001153332"/>
    </source>
</evidence>
<sequence length="74" mass="7945">MLFAAGFDRLVWGTTIGWISATGCAMIIAGAIWVATGKKEAAKGKGDEDETDIERAAATRVGGDRSRSHIERRH</sequence>
<protein>
    <submittedName>
        <fullName evidence="1">Uncharacterized protein</fullName>
    </submittedName>
</protein>
<organism evidence="1 2">
    <name type="scientific">Lasiodiplodia mahajangana</name>
    <dbReference type="NCBI Taxonomy" id="1108764"/>
    <lineage>
        <taxon>Eukaryota</taxon>
        <taxon>Fungi</taxon>
        <taxon>Dikarya</taxon>
        <taxon>Ascomycota</taxon>
        <taxon>Pezizomycotina</taxon>
        <taxon>Dothideomycetes</taxon>
        <taxon>Dothideomycetes incertae sedis</taxon>
        <taxon>Botryosphaeriales</taxon>
        <taxon>Botryosphaeriaceae</taxon>
        <taxon>Lasiodiplodia</taxon>
    </lineage>
</organism>
<proteinExistence type="predicted"/>
<name>A0ACC2JBY6_9PEZI</name>
<dbReference type="EMBL" id="JAPUUL010002627">
    <property type="protein sequence ID" value="KAJ8125000.1"/>
    <property type="molecule type" value="Genomic_DNA"/>
</dbReference>
<reference evidence="1" key="1">
    <citation type="submission" date="2022-12" db="EMBL/GenBank/DDBJ databases">
        <title>Genome Sequence of Lasiodiplodia mahajangana.</title>
        <authorList>
            <person name="Buettner E."/>
        </authorList>
    </citation>
    <scope>NUCLEOTIDE SEQUENCE</scope>
    <source>
        <strain evidence="1">VT137</strain>
    </source>
</reference>